<feature type="transmembrane region" description="Helical" evidence="1">
    <location>
        <begin position="7"/>
        <end position="28"/>
    </location>
</feature>
<keyword evidence="1" id="KW-0812">Transmembrane</keyword>
<evidence type="ECO:0000313" key="3">
    <source>
        <dbReference type="Proteomes" id="UP001233999"/>
    </source>
</evidence>
<keyword evidence="1" id="KW-0472">Membrane</keyword>
<reference evidence="2" key="1">
    <citation type="journal article" date="2023" name="IScience">
        <title>Live-bearing cockroach genome reveals convergent evolutionary mechanisms linked to viviparity in insects and beyond.</title>
        <authorList>
            <person name="Fouks B."/>
            <person name="Harrison M.C."/>
            <person name="Mikhailova A.A."/>
            <person name="Marchal E."/>
            <person name="English S."/>
            <person name="Carruthers M."/>
            <person name="Jennings E.C."/>
            <person name="Chiamaka E.L."/>
            <person name="Frigard R.A."/>
            <person name="Pippel M."/>
            <person name="Attardo G.M."/>
            <person name="Benoit J.B."/>
            <person name="Bornberg-Bauer E."/>
            <person name="Tobe S.S."/>
        </authorList>
    </citation>
    <scope>NUCLEOTIDE SEQUENCE</scope>
    <source>
        <tissue evidence="2">Testes</tissue>
    </source>
</reference>
<accession>A0AAD7ZLJ9</accession>
<feature type="non-terminal residue" evidence="2">
    <location>
        <position position="1"/>
    </location>
</feature>
<feature type="non-terminal residue" evidence="2">
    <location>
        <position position="71"/>
    </location>
</feature>
<gene>
    <name evidence="2" type="ORF">L9F63_023085</name>
</gene>
<dbReference type="AlphaFoldDB" id="A0AAD7ZLJ9"/>
<keyword evidence="1" id="KW-1133">Transmembrane helix</keyword>
<dbReference type="EMBL" id="JASPKZ010007793">
    <property type="protein sequence ID" value="KAJ9582571.1"/>
    <property type="molecule type" value="Genomic_DNA"/>
</dbReference>
<proteinExistence type="predicted"/>
<organism evidence="2 3">
    <name type="scientific">Diploptera punctata</name>
    <name type="common">Pacific beetle cockroach</name>
    <dbReference type="NCBI Taxonomy" id="6984"/>
    <lineage>
        <taxon>Eukaryota</taxon>
        <taxon>Metazoa</taxon>
        <taxon>Ecdysozoa</taxon>
        <taxon>Arthropoda</taxon>
        <taxon>Hexapoda</taxon>
        <taxon>Insecta</taxon>
        <taxon>Pterygota</taxon>
        <taxon>Neoptera</taxon>
        <taxon>Polyneoptera</taxon>
        <taxon>Dictyoptera</taxon>
        <taxon>Blattodea</taxon>
        <taxon>Blaberoidea</taxon>
        <taxon>Blaberidae</taxon>
        <taxon>Diplopterinae</taxon>
        <taxon>Diploptera</taxon>
    </lineage>
</organism>
<keyword evidence="3" id="KW-1185">Reference proteome</keyword>
<evidence type="ECO:0000313" key="2">
    <source>
        <dbReference type="EMBL" id="KAJ9582571.1"/>
    </source>
</evidence>
<comment type="caution">
    <text evidence="2">The sequence shown here is derived from an EMBL/GenBank/DDBJ whole genome shotgun (WGS) entry which is preliminary data.</text>
</comment>
<sequence>RLNEVKYVVSHSITTLFVLTRTISFIHSSKNYFCYLDVERYTIFLPSLQNFLVFSITHLSVININTCMLWS</sequence>
<feature type="transmembrane region" description="Helical" evidence="1">
    <location>
        <begin position="48"/>
        <end position="70"/>
    </location>
</feature>
<evidence type="ECO:0000256" key="1">
    <source>
        <dbReference type="SAM" id="Phobius"/>
    </source>
</evidence>
<name>A0AAD7ZLJ9_DIPPU</name>
<reference evidence="2" key="2">
    <citation type="submission" date="2023-05" db="EMBL/GenBank/DDBJ databases">
        <authorList>
            <person name="Fouks B."/>
        </authorList>
    </citation>
    <scope>NUCLEOTIDE SEQUENCE</scope>
    <source>
        <strain evidence="2">Stay&amp;Tobe</strain>
        <tissue evidence="2">Testes</tissue>
    </source>
</reference>
<protein>
    <submittedName>
        <fullName evidence="2">Uncharacterized protein</fullName>
    </submittedName>
</protein>
<dbReference type="Proteomes" id="UP001233999">
    <property type="component" value="Unassembled WGS sequence"/>
</dbReference>